<feature type="compositionally biased region" description="Basic and acidic residues" evidence="1">
    <location>
        <begin position="19"/>
        <end position="40"/>
    </location>
</feature>
<feature type="compositionally biased region" description="Polar residues" evidence="1">
    <location>
        <begin position="1"/>
        <end position="16"/>
    </location>
</feature>
<evidence type="ECO:0000259" key="2">
    <source>
        <dbReference type="Pfam" id="PF25909"/>
    </source>
</evidence>
<dbReference type="Pfam" id="PF25909">
    <property type="entry name" value="zf-C2H2_AHC1"/>
    <property type="match status" value="1"/>
</dbReference>
<dbReference type="RefSeq" id="XP_002489430.1">
    <property type="nucleotide sequence ID" value="XM_002489385.1"/>
</dbReference>
<dbReference type="Proteomes" id="UP000000314">
    <property type="component" value="Chromosome 1"/>
</dbReference>
<feature type="domain" description="AHC1-like C2H2 zinc-finger" evidence="2">
    <location>
        <begin position="153"/>
        <end position="237"/>
    </location>
</feature>
<proteinExistence type="predicted"/>
<dbReference type="STRING" id="644223.C4QV76"/>
<sequence>MSTTPRSRSDTISPQTAELIDKPEQDLKPLSKEPKKPMSLAEQRRLIENEFDLEILLKHRELNLVDEEMNKVEAQMIALRNHYNIPVEDKLEREPKDFTEKYLNLLSKYKNEAQERSNNQEAQYTSSPSEFSYRTRSQTSSLRPIGSKFLASSGKCIYRRSDGVLVQLTCKNCERTNFSSAQGFLNHCRIAHNQEFTSQDNAALICGETLPDEEQDKEGLDTVIELRKQNLDPSKNLAKPQLIFTGDSKGDVGAHSTTSTSSPPLTERPASAPRKLSSPGAGANVTKTKSTQHLKQKFKNNPEFEDLLKDTTSEVLRSHLLDDEEEDINANQNLTDENKNLLKEAKRMNLKLSKPTNVERPRSSSSSAGANSQRHRRKSRGGVGLRKREASPGEQEDLPKLRLKLNVNPTTPSPSEDTDASNTTKVKAEDTVPQPNIEPKKPGHMRTRSKVNLAESPGI</sequence>
<gene>
    <name evidence="3" type="ordered locus">PAS_chr1-3_0296</name>
</gene>
<evidence type="ECO:0000256" key="1">
    <source>
        <dbReference type="SAM" id="MobiDB-lite"/>
    </source>
</evidence>
<feature type="region of interest" description="Disordered" evidence="1">
    <location>
        <begin position="112"/>
        <end position="138"/>
    </location>
</feature>
<dbReference type="GeneID" id="8197402"/>
<dbReference type="OrthoDB" id="5355528at2759"/>
<dbReference type="eggNOG" id="ENOG502S5YH">
    <property type="taxonomic scope" value="Eukaryota"/>
</dbReference>
<name>C4QV76_KOMPG</name>
<keyword evidence="4" id="KW-1185">Reference proteome</keyword>
<dbReference type="InterPro" id="IPR058706">
    <property type="entry name" value="zf-C2H2_AHC1-like"/>
</dbReference>
<evidence type="ECO:0000313" key="3">
    <source>
        <dbReference type="EMBL" id="CAY67149.1"/>
    </source>
</evidence>
<feature type="region of interest" description="Disordered" evidence="1">
    <location>
        <begin position="348"/>
        <end position="459"/>
    </location>
</feature>
<dbReference type="InParanoid" id="C4QV76"/>
<organism evidence="3 4">
    <name type="scientific">Komagataella phaffii (strain GS115 / ATCC 20864)</name>
    <name type="common">Yeast</name>
    <name type="synonym">Pichia pastoris</name>
    <dbReference type="NCBI Taxonomy" id="644223"/>
    <lineage>
        <taxon>Eukaryota</taxon>
        <taxon>Fungi</taxon>
        <taxon>Dikarya</taxon>
        <taxon>Ascomycota</taxon>
        <taxon>Saccharomycotina</taxon>
        <taxon>Pichiomycetes</taxon>
        <taxon>Pichiales</taxon>
        <taxon>Pichiaceae</taxon>
        <taxon>Komagataella</taxon>
    </lineage>
</organism>
<feature type="compositionally biased region" description="Low complexity" evidence="1">
    <location>
        <begin position="256"/>
        <end position="265"/>
    </location>
</feature>
<reference evidence="3 4" key="1">
    <citation type="journal article" date="2009" name="Nat. Biotechnol.">
        <title>Genome sequence of the recombinant protein production host Pichia pastoris.</title>
        <authorList>
            <person name="De Schutter K."/>
            <person name="Lin Y.C."/>
            <person name="Tiels P."/>
            <person name="Van Hecke A."/>
            <person name="Glinka S."/>
            <person name="Weber-Lehmann J."/>
            <person name="Rouze P."/>
            <person name="Van de Peer Y."/>
            <person name="Callewaert N."/>
        </authorList>
    </citation>
    <scope>NUCLEOTIDE SEQUENCE [LARGE SCALE GENOMIC DNA]</scope>
    <source>
        <strain evidence="4">GS115 / ATCC 20864</strain>
    </source>
</reference>
<protein>
    <recommendedName>
        <fullName evidence="2">AHC1-like C2H2 zinc-finger domain-containing protein</fullName>
    </recommendedName>
</protein>
<dbReference type="EMBL" id="FN392319">
    <property type="protein sequence ID" value="CAY67149.1"/>
    <property type="molecule type" value="Genomic_DNA"/>
</dbReference>
<dbReference type="HOGENOM" id="CLU_595979_0_0_1"/>
<accession>C4QV76</accession>
<dbReference type="AlphaFoldDB" id="C4QV76"/>
<feature type="compositionally biased region" description="Polar residues" evidence="1">
    <location>
        <begin position="407"/>
        <end position="425"/>
    </location>
</feature>
<feature type="region of interest" description="Disordered" evidence="1">
    <location>
        <begin position="237"/>
        <end position="303"/>
    </location>
</feature>
<feature type="region of interest" description="Disordered" evidence="1">
    <location>
        <begin position="1"/>
        <end position="40"/>
    </location>
</feature>
<feature type="compositionally biased region" description="Polar residues" evidence="1">
    <location>
        <begin position="116"/>
        <end position="138"/>
    </location>
</feature>
<dbReference type="KEGG" id="ppa:PAS_chr1-3_0296"/>
<evidence type="ECO:0000313" key="4">
    <source>
        <dbReference type="Proteomes" id="UP000000314"/>
    </source>
</evidence>